<sequence>MMHSVLSLLFVSATLASPIVERATAPSVKIKNGIVIGSTLAGIDSFKGIPFAQPPVGELRLKPPQPITSPFGTITATGTPTSCPQFLTQVDTSNIPQDALGYLGDLPLVQTVTNAGEDCLTLNVQRPSTAKKSSKLPVVYWIFGGEFEVGSTQMYDGTNFIQKSVSLGEPVIYVAVNYRVGGFGFLAGKELAGEGSTNLGLRDQRLGLQWVQENIAAFGGDPEKVTIWGESAGSISVYDQTIINGGDNTYKGKPMFRGAIMNSGAVTPADPVTAPQAQTIYDTVVENAGCSGAADTLECLRSKDYTTFLNAANSVPGIFSYRSLDLSYLPRPDPGDNFFSQSPEVSLSNGKFTKVPIIIGDQEDEGTLFSLVQSNITTNAELITYLASYFPNSPNAVQVVTGLVANYPDQALAGQPAGSPFGTGALYNIYPQFKRLAAILGDITFTLARRNYLNVVSSQVKSWSYLNSYLQGLPVLGTLHGSDILYDYGTLGELQEPTQTTQTYYINFINHLDPNGQSGGTSSLINWPQYTTASPSLVNFRKATNVIIQDTFRLKASKYLGTKGSQLRV</sequence>
<dbReference type="Pfam" id="PF00135">
    <property type="entry name" value="COesterase"/>
    <property type="match status" value="1"/>
</dbReference>
<reference evidence="10" key="1">
    <citation type="submission" date="2023-04" db="EMBL/GenBank/DDBJ databases">
        <title>Black Yeasts Isolated from many extreme environments.</title>
        <authorList>
            <person name="Coleine C."/>
            <person name="Stajich J.E."/>
            <person name="Selbmann L."/>
        </authorList>
    </citation>
    <scope>NUCLEOTIDE SEQUENCE</scope>
    <source>
        <strain evidence="10">CCFEE 5312</strain>
    </source>
</reference>
<evidence type="ECO:0000259" key="9">
    <source>
        <dbReference type="Pfam" id="PF00135"/>
    </source>
</evidence>
<gene>
    <name evidence="10" type="ORF">LTR09_000514</name>
</gene>
<comment type="similarity">
    <text evidence="2 8">Belongs to the type-B carboxylesterase/lipase family.</text>
</comment>
<comment type="caution">
    <text evidence="10">The sequence shown here is derived from an EMBL/GenBank/DDBJ whole genome shotgun (WGS) entry which is preliminary data.</text>
</comment>
<evidence type="ECO:0000256" key="6">
    <source>
        <dbReference type="ARBA" id="ARBA00023098"/>
    </source>
</evidence>
<keyword evidence="5 8" id="KW-0378">Hydrolase</keyword>
<dbReference type="PANTHER" id="PTHR11559">
    <property type="entry name" value="CARBOXYLESTERASE"/>
    <property type="match status" value="1"/>
</dbReference>
<dbReference type="GO" id="GO:0016787">
    <property type="term" value="F:hydrolase activity"/>
    <property type="evidence" value="ECO:0007669"/>
    <property type="project" value="UniProtKB-KW"/>
</dbReference>
<dbReference type="Proteomes" id="UP001271007">
    <property type="component" value="Unassembled WGS sequence"/>
</dbReference>
<keyword evidence="4 8" id="KW-0732">Signal</keyword>
<dbReference type="InterPro" id="IPR050309">
    <property type="entry name" value="Type-B_Carboxylest/Lipase"/>
</dbReference>
<dbReference type="InterPro" id="IPR002018">
    <property type="entry name" value="CarbesteraseB"/>
</dbReference>
<organism evidence="10 11">
    <name type="scientific">Extremus antarcticus</name>
    <dbReference type="NCBI Taxonomy" id="702011"/>
    <lineage>
        <taxon>Eukaryota</taxon>
        <taxon>Fungi</taxon>
        <taxon>Dikarya</taxon>
        <taxon>Ascomycota</taxon>
        <taxon>Pezizomycotina</taxon>
        <taxon>Dothideomycetes</taxon>
        <taxon>Dothideomycetidae</taxon>
        <taxon>Mycosphaerellales</taxon>
        <taxon>Extremaceae</taxon>
        <taxon>Extremus</taxon>
    </lineage>
</organism>
<evidence type="ECO:0000313" key="11">
    <source>
        <dbReference type="Proteomes" id="UP001271007"/>
    </source>
</evidence>
<keyword evidence="3" id="KW-0964">Secreted</keyword>
<proteinExistence type="inferred from homology"/>
<dbReference type="EMBL" id="JAWDJX010000001">
    <property type="protein sequence ID" value="KAK3058948.1"/>
    <property type="molecule type" value="Genomic_DNA"/>
</dbReference>
<dbReference type="AlphaFoldDB" id="A0AAJ0LXA2"/>
<evidence type="ECO:0000256" key="7">
    <source>
        <dbReference type="ARBA" id="ARBA00023180"/>
    </source>
</evidence>
<evidence type="ECO:0000256" key="3">
    <source>
        <dbReference type="ARBA" id="ARBA00022525"/>
    </source>
</evidence>
<dbReference type="SUPFAM" id="SSF53474">
    <property type="entry name" value="alpha/beta-Hydrolases"/>
    <property type="match status" value="1"/>
</dbReference>
<protein>
    <recommendedName>
        <fullName evidence="8">Carboxylic ester hydrolase</fullName>
        <ecNumber evidence="8">3.1.1.-</ecNumber>
    </recommendedName>
</protein>
<dbReference type="Gene3D" id="3.40.50.1820">
    <property type="entry name" value="alpha/beta hydrolase"/>
    <property type="match status" value="1"/>
</dbReference>
<feature type="chain" id="PRO_5042316980" description="Carboxylic ester hydrolase" evidence="8">
    <location>
        <begin position="17"/>
        <end position="569"/>
    </location>
</feature>
<keyword evidence="11" id="KW-1185">Reference proteome</keyword>
<dbReference type="PROSITE" id="PS00122">
    <property type="entry name" value="CARBOXYLESTERASE_B_1"/>
    <property type="match status" value="1"/>
</dbReference>
<evidence type="ECO:0000256" key="1">
    <source>
        <dbReference type="ARBA" id="ARBA00004613"/>
    </source>
</evidence>
<evidence type="ECO:0000256" key="4">
    <source>
        <dbReference type="ARBA" id="ARBA00022729"/>
    </source>
</evidence>
<dbReference type="InterPro" id="IPR019826">
    <property type="entry name" value="Carboxylesterase_B_AS"/>
</dbReference>
<feature type="signal peptide" evidence="8">
    <location>
        <begin position="1"/>
        <end position="16"/>
    </location>
</feature>
<keyword evidence="7" id="KW-0325">Glycoprotein</keyword>
<dbReference type="InterPro" id="IPR029058">
    <property type="entry name" value="AB_hydrolase_fold"/>
</dbReference>
<evidence type="ECO:0000256" key="8">
    <source>
        <dbReference type="RuleBase" id="RU361235"/>
    </source>
</evidence>
<comment type="subcellular location">
    <subcellularLocation>
        <location evidence="1">Secreted</location>
    </subcellularLocation>
</comment>
<dbReference type="GO" id="GO:0005576">
    <property type="term" value="C:extracellular region"/>
    <property type="evidence" value="ECO:0007669"/>
    <property type="project" value="UniProtKB-SubCell"/>
</dbReference>
<keyword evidence="6" id="KW-0443">Lipid metabolism</keyword>
<evidence type="ECO:0000313" key="10">
    <source>
        <dbReference type="EMBL" id="KAK3058948.1"/>
    </source>
</evidence>
<dbReference type="GO" id="GO:0006629">
    <property type="term" value="P:lipid metabolic process"/>
    <property type="evidence" value="ECO:0007669"/>
    <property type="project" value="UniProtKB-KW"/>
</dbReference>
<feature type="domain" description="Carboxylesterase type B" evidence="9">
    <location>
        <begin position="25"/>
        <end position="545"/>
    </location>
</feature>
<name>A0AAJ0LXA2_9PEZI</name>
<evidence type="ECO:0000256" key="2">
    <source>
        <dbReference type="ARBA" id="ARBA00005964"/>
    </source>
</evidence>
<dbReference type="FunFam" id="3.40.50.1820:FF:000213">
    <property type="entry name" value="Carboxylic ester hydrolase"/>
    <property type="match status" value="1"/>
</dbReference>
<dbReference type="EC" id="3.1.1.-" evidence="8"/>
<accession>A0AAJ0LXA2</accession>
<evidence type="ECO:0000256" key="5">
    <source>
        <dbReference type="ARBA" id="ARBA00022801"/>
    </source>
</evidence>